<evidence type="ECO:0000313" key="17">
    <source>
        <dbReference type="Proteomes" id="UP000076830"/>
    </source>
</evidence>
<dbReference type="Pfam" id="PF07715">
    <property type="entry name" value="Plug"/>
    <property type="match status" value="1"/>
</dbReference>
<dbReference type="PANTHER" id="PTHR32552:SF81">
    <property type="entry name" value="TONB-DEPENDENT OUTER MEMBRANE RECEPTOR"/>
    <property type="match status" value="1"/>
</dbReference>
<dbReference type="STRING" id="1300342.I596_3519"/>
<keyword evidence="2 11" id="KW-0813">Transport</keyword>
<accession>A0A160DXQ1</accession>
<dbReference type="OrthoDB" id="9760620at2"/>
<dbReference type="AlphaFoldDB" id="A0A160DXQ1"/>
<sequence length="709" mass="75826">MRAAGFSGSFLGAALAFSAPVHAQAPADADADAEKLPTVVVTATRTARNAEDVPAAIDAVPIDTADQAGLGVNVSEVLEAVPGVLARNRQNYAQDEQISIRGFGARSTFGVRGVRLFVDGIPASMPDGQGQVSHFNLDSASRVEVLRGPFSALYGNSAGGVIQLFTADGRDADELRLGLVGASYGVGRASVNARGSAGLFGYNLDFSHFQTDGYRDHSAARRESGNAKLSWDFGSGSTLTMVANTVYIPDADDPLGLTRAQYEANPRQVAAVAEQFNTRKSVDQKQVGAIFEQALGGAHTLRLMAYGGRREVEQFLAIPAATQANPLHAGGVIDLDGDYAGTDARWTWAADPLELTVGFNYDEQDQHRRGYENFVGEALGVRGRLRRNEINTVDNFDQYAQATWRLAERWSLMAGVRHSKVKFDMRDRYVVGTNPDDSGSRDYSATSPVAGLLFEASPDASFYASWGKGFETPTFNELGYRNDGGSGLNFGLLPARTRSGELGAKLRLGARAALDMAVFRADTDDEIAVATNAGGRTSYRNVGAARRQGAEAGLTLGLADDLSLRLAATWLEATFRTGFLTCTGVPCTNPTTPVAAGTRIPGVPRTDVHVGLTWGGERGWRFGAQGDYVSSIPVNDTGTESAPMSAVFAADIGYGFDLPNGRLRSFLRVDNLFDRDYIGSVIVNDGNGRYYEPGPGRSFMLGVQWVWAQ</sequence>
<protein>
    <submittedName>
        <fullName evidence="16">Iron transporter</fullName>
    </submittedName>
</protein>
<keyword evidence="4" id="KW-0410">Iron transport</keyword>
<comment type="subcellular location">
    <subcellularLocation>
        <location evidence="1 11">Cell outer membrane</location>
        <topology evidence="1 11">Multi-pass membrane protein</topology>
    </subcellularLocation>
</comment>
<feature type="signal peptide" evidence="13">
    <location>
        <begin position="1"/>
        <end position="23"/>
    </location>
</feature>
<evidence type="ECO:0000256" key="9">
    <source>
        <dbReference type="ARBA" id="ARBA00023136"/>
    </source>
</evidence>
<keyword evidence="10 11" id="KW-0998">Cell outer membrane</keyword>
<keyword evidence="17" id="KW-1185">Reference proteome</keyword>
<dbReference type="PATRIC" id="fig|1300342.3.peg.3438"/>
<evidence type="ECO:0000256" key="3">
    <source>
        <dbReference type="ARBA" id="ARBA00022452"/>
    </source>
</evidence>
<dbReference type="KEGG" id="dko:I596_3519"/>
<dbReference type="InterPro" id="IPR037066">
    <property type="entry name" value="Plug_dom_sf"/>
</dbReference>
<keyword evidence="13" id="KW-0732">Signal</keyword>
<evidence type="ECO:0000256" key="5">
    <source>
        <dbReference type="ARBA" id="ARBA00022692"/>
    </source>
</evidence>
<dbReference type="EMBL" id="CP015249">
    <property type="protein sequence ID" value="ANB19507.1"/>
    <property type="molecule type" value="Genomic_DNA"/>
</dbReference>
<feature type="domain" description="TonB-dependent receptor plug" evidence="15">
    <location>
        <begin position="50"/>
        <end position="161"/>
    </location>
</feature>
<dbReference type="RefSeq" id="WP_067650444.1">
    <property type="nucleotide sequence ID" value="NZ_CP015249.1"/>
</dbReference>
<dbReference type="Pfam" id="PF00593">
    <property type="entry name" value="TonB_dep_Rec_b-barrel"/>
    <property type="match status" value="1"/>
</dbReference>
<proteinExistence type="inferred from homology"/>
<dbReference type="PROSITE" id="PS52016">
    <property type="entry name" value="TONB_DEPENDENT_REC_3"/>
    <property type="match status" value="1"/>
</dbReference>
<dbReference type="PANTHER" id="PTHR32552">
    <property type="entry name" value="FERRICHROME IRON RECEPTOR-RELATED"/>
    <property type="match status" value="1"/>
</dbReference>
<gene>
    <name evidence="16" type="ORF">I596_3519</name>
</gene>
<keyword evidence="9 11" id="KW-0472">Membrane</keyword>
<feature type="domain" description="TonB-dependent receptor-like beta-barrel" evidence="14">
    <location>
        <begin position="235"/>
        <end position="672"/>
    </location>
</feature>
<evidence type="ECO:0000259" key="14">
    <source>
        <dbReference type="Pfam" id="PF00593"/>
    </source>
</evidence>
<dbReference type="InterPro" id="IPR039426">
    <property type="entry name" value="TonB-dep_rcpt-like"/>
</dbReference>
<keyword evidence="8 12" id="KW-0798">TonB box</keyword>
<dbReference type="GO" id="GO:0009279">
    <property type="term" value="C:cell outer membrane"/>
    <property type="evidence" value="ECO:0007669"/>
    <property type="project" value="UniProtKB-SubCell"/>
</dbReference>
<dbReference type="InterPro" id="IPR036942">
    <property type="entry name" value="Beta-barrel_TonB_sf"/>
</dbReference>
<reference evidence="16 17" key="1">
    <citation type="submission" date="2016-04" db="EMBL/GenBank/DDBJ databases">
        <title>Complete genome sequence of Dokdonella koreensis DS-123T.</title>
        <authorList>
            <person name="Kim J.F."/>
            <person name="Lee H."/>
            <person name="Kwak M.-J."/>
        </authorList>
    </citation>
    <scope>NUCLEOTIDE SEQUENCE [LARGE SCALE GENOMIC DNA]</scope>
    <source>
        <strain evidence="16 17">DS-123</strain>
    </source>
</reference>
<dbReference type="InterPro" id="IPR000531">
    <property type="entry name" value="Beta-barrel_TonB"/>
</dbReference>
<dbReference type="Gene3D" id="2.40.170.20">
    <property type="entry name" value="TonB-dependent receptor, beta-barrel domain"/>
    <property type="match status" value="1"/>
</dbReference>
<comment type="similarity">
    <text evidence="11 12">Belongs to the TonB-dependent receptor family.</text>
</comment>
<dbReference type="Proteomes" id="UP000076830">
    <property type="component" value="Chromosome"/>
</dbReference>
<feature type="chain" id="PRO_5007813963" evidence="13">
    <location>
        <begin position="24"/>
        <end position="709"/>
    </location>
</feature>
<keyword evidence="6" id="KW-0408">Iron</keyword>
<evidence type="ECO:0000256" key="11">
    <source>
        <dbReference type="PROSITE-ProRule" id="PRU01360"/>
    </source>
</evidence>
<organism evidence="16 17">
    <name type="scientific">Dokdonella koreensis DS-123</name>
    <dbReference type="NCBI Taxonomy" id="1300342"/>
    <lineage>
        <taxon>Bacteria</taxon>
        <taxon>Pseudomonadati</taxon>
        <taxon>Pseudomonadota</taxon>
        <taxon>Gammaproteobacteria</taxon>
        <taxon>Lysobacterales</taxon>
        <taxon>Rhodanobacteraceae</taxon>
        <taxon>Dokdonella</taxon>
    </lineage>
</organism>
<dbReference type="GO" id="GO:0006826">
    <property type="term" value="P:iron ion transport"/>
    <property type="evidence" value="ECO:0007669"/>
    <property type="project" value="UniProtKB-KW"/>
</dbReference>
<keyword evidence="5 11" id="KW-0812">Transmembrane</keyword>
<evidence type="ECO:0000256" key="4">
    <source>
        <dbReference type="ARBA" id="ARBA00022496"/>
    </source>
</evidence>
<evidence type="ECO:0000256" key="12">
    <source>
        <dbReference type="RuleBase" id="RU003357"/>
    </source>
</evidence>
<keyword evidence="7" id="KW-0406">Ion transport</keyword>
<name>A0A160DXQ1_9GAMM</name>
<evidence type="ECO:0000256" key="10">
    <source>
        <dbReference type="ARBA" id="ARBA00023237"/>
    </source>
</evidence>
<dbReference type="InterPro" id="IPR012910">
    <property type="entry name" value="Plug_dom"/>
</dbReference>
<evidence type="ECO:0000256" key="13">
    <source>
        <dbReference type="SAM" id="SignalP"/>
    </source>
</evidence>
<evidence type="ECO:0000256" key="1">
    <source>
        <dbReference type="ARBA" id="ARBA00004571"/>
    </source>
</evidence>
<dbReference type="SUPFAM" id="SSF56935">
    <property type="entry name" value="Porins"/>
    <property type="match status" value="1"/>
</dbReference>
<evidence type="ECO:0000259" key="15">
    <source>
        <dbReference type="Pfam" id="PF07715"/>
    </source>
</evidence>
<keyword evidence="3 11" id="KW-1134">Transmembrane beta strand</keyword>
<evidence type="ECO:0000313" key="16">
    <source>
        <dbReference type="EMBL" id="ANB19507.1"/>
    </source>
</evidence>
<dbReference type="Gene3D" id="2.170.130.10">
    <property type="entry name" value="TonB-dependent receptor, plug domain"/>
    <property type="match status" value="1"/>
</dbReference>
<dbReference type="CDD" id="cd01347">
    <property type="entry name" value="ligand_gated_channel"/>
    <property type="match status" value="1"/>
</dbReference>
<evidence type="ECO:0000256" key="2">
    <source>
        <dbReference type="ARBA" id="ARBA00022448"/>
    </source>
</evidence>
<evidence type="ECO:0000256" key="6">
    <source>
        <dbReference type="ARBA" id="ARBA00023004"/>
    </source>
</evidence>
<evidence type="ECO:0000256" key="8">
    <source>
        <dbReference type="ARBA" id="ARBA00023077"/>
    </source>
</evidence>
<evidence type="ECO:0000256" key="7">
    <source>
        <dbReference type="ARBA" id="ARBA00023065"/>
    </source>
</evidence>